<dbReference type="OrthoDB" id="5197601at2"/>
<evidence type="ECO:0000256" key="1">
    <source>
        <dbReference type="ARBA" id="ARBA00010211"/>
    </source>
</evidence>
<dbReference type="GO" id="GO:0019752">
    <property type="term" value="P:carboxylic acid metabolic process"/>
    <property type="evidence" value="ECO:0007669"/>
    <property type="project" value="UniProtKB-ARBA"/>
</dbReference>
<sequence>MKLVRYGPAGREKPGIIDAEGKIRDLSRIVPDIDGAMLADGGLAKIKKANINRLKVVPGKPRLGACIGHVRNFIAIGLNYSDHAAEAGMPIPKEPIIFNKAPTSICGPNDNTVIPKESTKMDYEVELGIVIGKRARYLDKGKAMSAVAGYFVSNDVSERSFQIDRSGGQWNKGKGCETFGPIGPWFVTKDEIKDPQNLDMWLDVNGERRQTGNTKTMIFGVEHLVWYCSQFFVMEPGDIIVTGTPPGVALGMKPEPKFLQAGDVVTLGIEGLGEQKQKLVELKK</sequence>
<dbReference type="KEGG" id="psin:CAK95_17835"/>
<accession>A0A1W6ZTW3</accession>
<dbReference type="FunFam" id="3.90.850.10:FF:000002">
    <property type="entry name" value="2-hydroxyhepta-2,4-diene-1,7-dioate isomerase"/>
    <property type="match status" value="1"/>
</dbReference>
<organism evidence="3 4">
    <name type="scientific">Pseudorhodoplanes sinuspersici</name>
    <dbReference type="NCBI Taxonomy" id="1235591"/>
    <lineage>
        <taxon>Bacteria</taxon>
        <taxon>Pseudomonadati</taxon>
        <taxon>Pseudomonadota</taxon>
        <taxon>Alphaproteobacteria</taxon>
        <taxon>Hyphomicrobiales</taxon>
        <taxon>Pseudorhodoplanes</taxon>
    </lineage>
</organism>
<dbReference type="Proteomes" id="UP000194137">
    <property type="component" value="Chromosome"/>
</dbReference>
<dbReference type="InterPro" id="IPR011234">
    <property type="entry name" value="Fumarylacetoacetase-like_C"/>
</dbReference>
<gene>
    <name evidence="3" type="ORF">CAK95_17835</name>
</gene>
<reference evidence="3 4" key="1">
    <citation type="submission" date="2017-05" db="EMBL/GenBank/DDBJ databases">
        <title>Full genome sequence of Pseudorhodoplanes sinuspersici.</title>
        <authorList>
            <person name="Dastgheib S.M.M."/>
            <person name="Shavandi M."/>
            <person name="Tirandaz H."/>
        </authorList>
    </citation>
    <scope>NUCLEOTIDE SEQUENCE [LARGE SCALE GENOMIC DNA]</scope>
    <source>
        <strain evidence="3 4">RIPI110</strain>
    </source>
</reference>
<dbReference type="GO" id="GO:0016853">
    <property type="term" value="F:isomerase activity"/>
    <property type="evidence" value="ECO:0007669"/>
    <property type="project" value="UniProtKB-ARBA"/>
</dbReference>
<dbReference type="PANTHER" id="PTHR42796">
    <property type="entry name" value="FUMARYLACETOACETATE HYDROLASE DOMAIN-CONTAINING PROTEIN 2A-RELATED"/>
    <property type="match status" value="1"/>
</dbReference>
<dbReference type="AlphaFoldDB" id="A0A1W6ZTW3"/>
<evidence type="ECO:0000313" key="3">
    <source>
        <dbReference type="EMBL" id="ARQ00738.1"/>
    </source>
</evidence>
<dbReference type="Pfam" id="PF01557">
    <property type="entry name" value="FAA_hydrolase"/>
    <property type="match status" value="1"/>
</dbReference>
<proteinExistence type="inferred from homology"/>
<dbReference type="PANTHER" id="PTHR42796:SF4">
    <property type="entry name" value="FUMARYLACETOACETATE HYDROLASE DOMAIN-CONTAINING PROTEIN 2A"/>
    <property type="match status" value="1"/>
</dbReference>
<name>A0A1W6ZTW3_9HYPH</name>
<dbReference type="EMBL" id="CP021112">
    <property type="protein sequence ID" value="ARQ00738.1"/>
    <property type="molecule type" value="Genomic_DNA"/>
</dbReference>
<dbReference type="GO" id="GO:0046872">
    <property type="term" value="F:metal ion binding"/>
    <property type="evidence" value="ECO:0007669"/>
    <property type="project" value="UniProtKB-KW"/>
</dbReference>
<dbReference type="SUPFAM" id="SSF56529">
    <property type="entry name" value="FAH"/>
    <property type="match status" value="1"/>
</dbReference>
<dbReference type="InterPro" id="IPR036663">
    <property type="entry name" value="Fumarylacetoacetase_C_sf"/>
</dbReference>
<dbReference type="Gene3D" id="3.90.850.10">
    <property type="entry name" value="Fumarylacetoacetase-like, C-terminal domain"/>
    <property type="match status" value="1"/>
</dbReference>
<protein>
    <submittedName>
        <fullName evidence="3">Uncharacterized protein</fullName>
    </submittedName>
</protein>
<keyword evidence="4" id="KW-1185">Reference proteome</keyword>
<comment type="similarity">
    <text evidence="1">Belongs to the FAH family.</text>
</comment>
<dbReference type="InterPro" id="IPR051121">
    <property type="entry name" value="FAH"/>
</dbReference>
<dbReference type="STRING" id="1235591.CAK95_17835"/>
<dbReference type="RefSeq" id="WP_086089133.1">
    <property type="nucleotide sequence ID" value="NZ_CP021112.1"/>
</dbReference>
<evidence type="ECO:0000313" key="4">
    <source>
        <dbReference type="Proteomes" id="UP000194137"/>
    </source>
</evidence>
<keyword evidence="2" id="KW-0479">Metal-binding</keyword>
<evidence type="ECO:0000256" key="2">
    <source>
        <dbReference type="ARBA" id="ARBA00022723"/>
    </source>
</evidence>